<dbReference type="GO" id="GO:0055085">
    <property type="term" value="P:transmembrane transport"/>
    <property type="evidence" value="ECO:0007669"/>
    <property type="project" value="InterPro"/>
</dbReference>
<dbReference type="AlphaFoldDB" id="A0A6G9XPY4"/>
<keyword evidence="7 8" id="KW-0472">Membrane</keyword>
<dbReference type="InterPro" id="IPR004776">
    <property type="entry name" value="Mem_transp_PIN-like"/>
</dbReference>
<feature type="transmembrane region" description="Helical" evidence="8">
    <location>
        <begin position="291"/>
        <end position="315"/>
    </location>
</feature>
<dbReference type="InterPro" id="IPR038770">
    <property type="entry name" value="Na+/solute_symporter_sf"/>
</dbReference>
<keyword evidence="3" id="KW-0813">Transport</keyword>
<evidence type="ECO:0000256" key="6">
    <source>
        <dbReference type="ARBA" id="ARBA00022989"/>
    </source>
</evidence>
<dbReference type="PANTHER" id="PTHR36838">
    <property type="entry name" value="AUXIN EFFLUX CARRIER FAMILY PROTEIN"/>
    <property type="match status" value="1"/>
</dbReference>
<dbReference type="GO" id="GO:0005886">
    <property type="term" value="C:plasma membrane"/>
    <property type="evidence" value="ECO:0007669"/>
    <property type="project" value="UniProtKB-SubCell"/>
</dbReference>
<evidence type="ECO:0000313" key="9">
    <source>
        <dbReference type="EMBL" id="QIS02975.1"/>
    </source>
</evidence>
<comment type="subcellular location">
    <subcellularLocation>
        <location evidence="1">Cell membrane</location>
        <topology evidence="1">Multi-pass membrane protein</topology>
    </subcellularLocation>
</comment>
<dbReference type="Proteomes" id="UP000501705">
    <property type="component" value="Chromosome"/>
</dbReference>
<comment type="similarity">
    <text evidence="2">Belongs to the auxin efflux carrier (TC 2.A.69) family.</text>
</comment>
<dbReference type="Pfam" id="PF03547">
    <property type="entry name" value="Mem_trans"/>
    <property type="match status" value="1"/>
</dbReference>
<evidence type="ECO:0000313" key="10">
    <source>
        <dbReference type="Proteomes" id="UP000501705"/>
    </source>
</evidence>
<protein>
    <submittedName>
        <fullName evidence="9">AEC family transporter</fullName>
    </submittedName>
</protein>
<keyword evidence="6 8" id="KW-1133">Transmembrane helix</keyword>
<sequence>MSEVAAGIGKLAPVVLVFGGGVLFARRKIIGAEVSKAFSDFAFLFAIPCYLAGALYASDLGRLFDPRAIAAYLATALFGMLVVGFWSRRVSGADSRGIALRVMAGVQVNTTYFAIPVFVLLFGDAAPIFPIILLQVCVLTVVVIAVMEFGAGQDVPGGQRPIGAAVRGIRAALLTPIVVACYLGIGANVAEVPVPHWLLHALAFAGNAAAPIALFALGLHLGGTGLRLRAAARDEYALIAFKCLIFPLLALVIGKYLFGIRGVWLTYSVLIAAMPSPQNLFIFAQRYETDIDLAASVVAKTSLVALVLLPGWLLLAQ</sequence>
<feature type="transmembrane region" description="Helical" evidence="8">
    <location>
        <begin position="69"/>
        <end position="86"/>
    </location>
</feature>
<keyword evidence="5 8" id="KW-0812">Transmembrane</keyword>
<name>A0A6G9XPY4_NOCBR</name>
<evidence type="ECO:0000256" key="3">
    <source>
        <dbReference type="ARBA" id="ARBA00022448"/>
    </source>
</evidence>
<feature type="transmembrane region" description="Helical" evidence="8">
    <location>
        <begin position="239"/>
        <end position="258"/>
    </location>
</feature>
<feature type="transmembrane region" description="Helical" evidence="8">
    <location>
        <begin position="37"/>
        <end position="57"/>
    </location>
</feature>
<reference evidence="9 10" key="1">
    <citation type="journal article" date="2019" name="ACS Chem. Biol.">
        <title>Identification and Mobilization of a Cryptic Antibiotic Biosynthesis Gene Locus from a Human-Pathogenic Nocardia Isolate.</title>
        <authorList>
            <person name="Herisse M."/>
            <person name="Ishida K."/>
            <person name="Porter J.L."/>
            <person name="Howden B."/>
            <person name="Hertweck C."/>
            <person name="Stinear T.P."/>
            <person name="Pidot S.J."/>
        </authorList>
    </citation>
    <scope>NUCLEOTIDE SEQUENCE [LARGE SCALE GENOMIC DNA]</scope>
    <source>
        <strain evidence="9 10">AUSMDU00024985</strain>
    </source>
</reference>
<evidence type="ECO:0000256" key="2">
    <source>
        <dbReference type="ARBA" id="ARBA00010145"/>
    </source>
</evidence>
<feature type="transmembrane region" description="Helical" evidence="8">
    <location>
        <begin position="168"/>
        <end position="185"/>
    </location>
</feature>
<dbReference type="PANTHER" id="PTHR36838:SF3">
    <property type="entry name" value="TRANSPORTER AUXIN EFFLUX CARRIER EC FAMILY"/>
    <property type="match status" value="1"/>
</dbReference>
<evidence type="ECO:0000256" key="8">
    <source>
        <dbReference type="SAM" id="Phobius"/>
    </source>
</evidence>
<evidence type="ECO:0000256" key="1">
    <source>
        <dbReference type="ARBA" id="ARBA00004651"/>
    </source>
</evidence>
<organism evidence="9 10">
    <name type="scientific">Nocardia brasiliensis</name>
    <dbReference type="NCBI Taxonomy" id="37326"/>
    <lineage>
        <taxon>Bacteria</taxon>
        <taxon>Bacillati</taxon>
        <taxon>Actinomycetota</taxon>
        <taxon>Actinomycetes</taxon>
        <taxon>Mycobacteriales</taxon>
        <taxon>Nocardiaceae</taxon>
        <taxon>Nocardia</taxon>
    </lineage>
</organism>
<keyword evidence="4" id="KW-1003">Cell membrane</keyword>
<evidence type="ECO:0000256" key="7">
    <source>
        <dbReference type="ARBA" id="ARBA00023136"/>
    </source>
</evidence>
<dbReference type="Gene3D" id="1.20.1530.20">
    <property type="match status" value="1"/>
</dbReference>
<proteinExistence type="inferred from homology"/>
<evidence type="ECO:0000256" key="4">
    <source>
        <dbReference type="ARBA" id="ARBA00022475"/>
    </source>
</evidence>
<evidence type="ECO:0000256" key="5">
    <source>
        <dbReference type="ARBA" id="ARBA00022692"/>
    </source>
</evidence>
<dbReference type="EMBL" id="CP046171">
    <property type="protein sequence ID" value="QIS02975.1"/>
    <property type="molecule type" value="Genomic_DNA"/>
</dbReference>
<dbReference type="RefSeq" id="WP_167462050.1">
    <property type="nucleotide sequence ID" value="NZ_CP046171.1"/>
</dbReference>
<feature type="transmembrane region" description="Helical" evidence="8">
    <location>
        <begin position="197"/>
        <end position="219"/>
    </location>
</feature>
<feature type="transmembrane region" description="Helical" evidence="8">
    <location>
        <begin position="128"/>
        <end position="147"/>
    </location>
</feature>
<accession>A0A6G9XPY4</accession>
<gene>
    <name evidence="9" type="ORF">F5X71_12210</name>
</gene>
<feature type="transmembrane region" description="Helical" evidence="8">
    <location>
        <begin position="6"/>
        <end position="25"/>
    </location>
</feature>
<feature type="transmembrane region" description="Helical" evidence="8">
    <location>
        <begin position="98"/>
        <end position="122"/>
    </location>
</feature>